<evidence type="ECO:0000256" key="1">
    <source>
        <dbReference type="SAM" id="MobiDB-lite"/>
    </source>
</evidence>
<accession>A0A0B7B1N1</accession>
<feature type="region of interest" description="Disordered" evidence="1">
    <location>
        <begin position="156"/>
        <end position="249"/>
    </location>
</feature>
<dbReference type="AlphaFoldDB" id="A0A0B7B1N1"/>
<protein>
    <submittedName>
        <fullName evidence="2">Uncharacterized protein</fullName>
    </submittedName>
</protein>
<feature type="compositionally biased region" description="Polar residues" evidence="1">
    <location>
        <begin position="166"/>
        <end position="182"/>
    </location>
</feature>
<sequence>AVWNPVTNKSWDFKTSEDMKTIVPLQDVGTVSITGSNMAEASIDIDIQGDKISELTLKCSSKLTNNLKNHHNIDNEDEDCMVEDFQSSIESSHSECNSVGSLSKMTNGVFYDKNKEQVDVLEESAINGKNDCESVLDINNTGTQFQSESLLIDINSSSKDSNNSSTDQSPTLIISNQDSSFSDIMPDSNKVESDRTVTDVGACPVSAGLSEEEQSVSGIASSIAESSKEEQGVSGIEPTISESSKEEQS</sequence>
<feature type="compositionally biased region" description="Low complexity" evidence="1">
    <location>
        <begin position="156"/>
        <end position="165"/>
    </location>
</feature>
<organism evidence="2">
    <name type="scientific">Arion vulgaris</name>
    <dbReference type="NCBI Taxonomy" id="1028688"/>
    <lineage>
        <taxon>Eukaryota</taxon>
        <taxon>Metazoa</taxon>
        <taxon>Spiralia</taxon>
        <taxon>Lophotrochozoa</taxon>
        <taxon>Mollusca</taxon>
        <taxon>Gastropoda</taxon>
        <taxon>Heterobranchia</taxon>
        <taxon>Euthyneura</taxon>
        <taxon>Panpulmonata</taxon>
        <taxon>Eupulmonata</taxon>
        <taxon>Stylommatophora</taxon>
        <taxon>Helicina</taxon>
        <taxon>Arionoidea</taxon>
        <taxon>Arionidae</taxon>
        <taxon>Arion</taxon>
    </lineage>
</organism>
<dbReference type="EMBL" id="HACG01039140">
    <property type="protein sequence ID" value="CEK86005.1"/>
    <property type="molecule type" value="Transcribed_RNA"/>
</dbReference>
<reference evidence="2" key="1">
    <citation type="submission" date="2014-12" db="EMBL/GenBank/DDBJ databases">
        <title>Insight into the proteome of Arion vulgaris.</title>
        <authorList>
            <person name="Aradska J."/>
            <person name="Bulat T."/>
            <person name="Smidak R."/>
            <person name="Sarate P."/>
            <person name="Gangsoo J."/>
            <person name="Sialana F."/>
            <person name="Bilban M."/>
            <person name="Lubec G."/>
        </authorList>
    </citation>
    <scope>NUCLEOTIDE SEQUENCE</scope>
    <source>
        <tissue evidence="2">Skin</tissue>
    </source>
</reference>
<feature type="non-terminal residue" evidence="2">
    <location>
        <position position="1"/>
    </location>
</feature>
<name>A0A0B7B1N1_9EUPU</name>
<feature type="compositionally biased region" description="Low complexity" evidence="1">
    <location>
        <begin position="215"/>
        <end position="225"/>
    </location>
</feature>
<proteinExistence type="predicted"/>
<feature type="non-terminal residue" evidence="2">
    <location>
        <position position="249"/>
    </location>
</feature>
<gene>
    <name evidence="2" type="primary">ORF151352</name>
</gene>
<evidence type="ECO:0000313" key="2">
    <source>
        <dbReference type="EMBL" id="CEK86005.1"/>
    </source>
</evidence>